<dbReference type="PROSITE" id="PS50972">
    <property type="entry name" value="PTERIN_BINDING"/>
    <property type="match status" value="1"/>
</dbReference>
<dbReference type="SUPFAM" id="SSF51717">
    <property type="entry name" value="Dihydropteroate synthetase-like"/>
    <property type="match status" value="1"/>
</dbReference>
<name>A0A0F9ITJ4_9ZZZZ</name>
<dbReference type="Pfam" id="PF14251">
    <property type="entry name" value="PterinBD-DUF4346"/>
    <property type="match status" value="1"/>
</dbReference>
<dbReference type="Pfam" id="PF00809">
    <property type="entry name" value="Pterin_bind"/>
    <property type="match status" value="1"/>
</dbReference>
<sequence length="512" mass="57584">TGKQSYPIIKKVIKSVKTHTIEIEKAPVSVSAFLNESLTEKILNDKSINDFDLVLLPGFVQWDSTFLEEKFAIKIRKGSEFASDLPSLLKNLEKIDLSNTIPANKLLERSGEDFYNQIVKEKYKLAEEDLGAHTFYINKVKSNLIMGKGLPPPIIAEIVNCTNKSDKSILKKAQHYINSGADIIDIGCVSNKSNPIRVKEIIQLLREKFNTLLSIDSMDSSEILAAVDVNIDMILSMDIGNYKEFIDIPKDIPIVILPTNIKEGKFPKNPRTRVEKLQTLTKKLKNHGFTKLIADPLLETPISPGICNSLETYFLYKNLPPEDQLPLFFGISNVVELMDIDSVGINGLLATIAVELDIGILFTVEHSPKLFGGVGELRDSIKLNYLAKNKKTPPINQGLSLFKAKGKISQKIPQMNELNATFVNKSDQDYIKDESGYFRIYINLIAGKIYVLFYSNEDNLLHTYIGESAEALSKEIIKQNLTEDLYHLNYLGRELKKAEISLLLGKPYIQDE</sequence>
<organism evidence="2">
    <name type="scientific">marine sediment metagenome</name>
    <dbReference type="NCBI Taxonomy" id="412755"/>
    <lineage>
        <taxon>unclassified sequences</taxon>
        <taxon>metagenomes</taxon>
        <taxon>ecological metagenomes</taxon>
    </lineage>
</organism>
<dbReference type="GO" id="GO:0042558">
    <property type="term" value="P:pteridine-containing compound metabolic process"/>
    <property type="evidence" value="ECO:0007669"/>
    <property type="project" value="InterPro"/>
</dbReference>
<accession>A0A0F9ITJ4</accession>
<proteinExistence type="predicted"/>
<feature type="domain" description="Pterin-binding" evidence="1">
    <location>
        <begin position="143"/>
        <end position="385"/>
    </location>
</feature>
<dbReference type="EMBL" id="LAZR01011640">
    <property type="protein sequence ID" value="KKM60648.1"/>
    <property type="molecule type" value="Genomic_DNA"/>
</dbReference>
<dbReference type="InterPro" id="IPR005236">
    <property type="entry name" value="Dihydropt_synth"/>
</dbReference>
<feature type="non-terminal residue" evidence="2">
    <location>
        <position position="1"/>
    </location>
</feature>
<dbReference type="InterPro" id="IPR011005">
    <property type="entry name" value="Dihydropteroate_synth-like_sf"/>
</dbReference>
<evidence type="ECO:0000313" key="2">
    <source>
        <dbReference type="EMBL" id="KKM60648.1"/>
    </source>
</evidence>
<protein>
    <recommendedName>
        <fullName evidence="1">Pterin-binding domain-containing protein</fullName>
    </recommendedName>
</protein>
<gene>
    <name evidence="2" type="ORF">LCGC14_1539710</name>
</gene>
<dbReference type="InterPro" id="IPR025595">
    <property type="entry name" value="PterinBD-DUF4346"/>
</dbReference>
<reference evidence="2" key="1">
    <citation type="journal article" date="2015" name="Nature">
        <title>Complex archaea that bridge the gap between prokaryotes and eukaryotes.</title>
        <authorList>
            <person name="Spang A."/>
            <person name="Saw J.H."/>
            <person name="Jorgensen S.L."/>
            <person name="Zaremba-Niedzwiedzka K."/>
            <person name="Martijn J."/>
            <person name="Lind A.E."/>
            <person name="van Eijk R."/>
            <person name="Schleper C."/>
            <person name="Guy L."/>
            <person name="Ettema T.J."/>
        </authorList>
    </citation>
    <scope>NUCLEOTIDE SEQUENCE</scope>
</reference>
<dbReference type="Gene3D" id="3.20.20.20">
    <property type="entry name" value="Dihydropteroate synthase-like"/>
    <property type="match status" value="1"/>
</dbReference>
<dbReference type="AlphaFoldDB" id="A0A0F9ITJ4"/>
<dbReference type="NCBIfam" id="TIGR00284">
    <property type="entry name" value="dihydropteroate synthase-like protein"/>
    <property type="match status" value="1"/>
</dbReference>
<comment type="caution">
    <text evidence="2">The sequence shown here is derived from an EMBL/GenBank/DDBJ whole genome shotgun (WGS) entry which is preliminary data.</text>
</comment>
<evidence type="ECO:0000259" key="1">
    <source>
        <dbReference type="PROSITE" id="PS50972"/>
    </source>
</evidence>
<dbReference type="InterPro" id="IPR000489">
    <property type="entry name" value="Pterin-binding_dom"/>
</dbReference>